<dbReference type="InterPro" id="IPR001878">
    <property type="entry name" value="Znf_CCHC"/>
</dbReference>
<dbReference type="GO" id="GO:0008270">
    <property type="term" value="F:zinc ion binding"/>
    <property type="evidence" value="ECO:0007669"/>
    <property type="project" value="InterPro"/>
</dbReference>
<evidence type="ECO:0000256" key="1">
    <source>
        <dbReference type="SAM" id="Coils"/>
    </source>
</evidence>
<feature type="coiled-coil region" evidence="1">
    <location>
        <begin position="128"/>
        <end position="159"/>
    </location>
</feature>
<dbReference type="AlphaFoldDB" id="A0A553P6J8"/>
<dbReference type="Gene3D" id="4.10.60.10">
    <property type="entry name" value="Zinc finger, CCHC-type"/>
    <property type="match status" value="1"/>
</dbReference>
<name>A0A553P6J8_TIGCA</name>
<protein>
    <recommendedName>
        <fullName evidence="3">CCHC-type domain-containing protein</fullName>
    </recommendedName>
</protein>
<feature type="non-terminal residue" evidence="4">
    <location>
        <position position="738"/>
    </location>
</feature>
<reference evidence="4 5" key="1">
    <citation type="journal article" date="2018" name="Nat. Ecol. Evol.">
        <title>Genomic signatures of mitonuclear coevolution across populations of Tigriopus californicus.</title>
        <authorList>
            <person name="Barreto F.S."/>
            <person name="Watson E.T."/>
            <person name="Lima T.G."/>
            <person name="Willett C.S."/>
            <person name="Edmands S."/>
            <person name="Li W."/>
            <person name="Burton R.S."/>
        </authorList>
    </citation>
    <scope>NUCLEOTIDE SEQUENCE [LARGE SCALE GENOMIC DNA]</scope>
    <source>
        <strain evidence="4 5">San Diego</strain>
    </source>
</reference>
<dbReference type="EMBL" id="VCGU01000007">
    <property type="protein sequence ID" value="TRY73301.1"/>
    <property type="molecule type" value="Genomic_DNA"/>
</dbReference>
<dbReference type="SMART" id="SM00343">
    <property type="entry name" value="ZnF_C2HC"/>
    <property type="match status" value="2"/>
</dbReference>
<evidence type="ECO:0000259" key="3">
    <source>
        <dbReference type="SMART" id="SM00343"/>
    </source>
</evidence>
<sequence length="738" mass="82659">MQENLKKFKASRKLHKGRATSLRKSTKNLMCNKGSRTLIKNNAEKIRELLGTLGKIQNQILEVVSELDKPEEGEEAEDWLQQVLAENHELLELVDDHLADRADETPSVALSMAGSDAPSEESEDSLMRREVQEEASSAKQRLEAQLAQWELLISQLSVATRQENPQEELDEMMKRLDAMTWSVNGSWAKVLQLCSTQEAVDLREEIYFVRDNYRRCQKRVGPALKPLPEGMDSGKEKTQSKDWARISPNRPKDMVREYLMTAGLDLDKDGAKILVKQMVSKLPRDERGKWEDNACELPRIGLPDYTQWLERRVRFHRKMLQQDKRAQPGPPGQRYARYASSSSADSSNKGQGKAKSAHTAQAAKDRTQPATPTPTPCSNCHEPGHNIQKCDKMRVAEAQLCFNCLSKGHQARLCRRSTFCSVTDNGRRHHPLVHSERRNEQSEVGGAPAATVATVATAAISPNRRPIAFSMLKATLMGHNGMSSEALVFVDPGSDVTLVSSKLRKALQLKKGRSSVSVPLSTVGGEKWTVRMAEYQLRIRSHLSCSGRVFPLVATEIEGRKLTNELTGAQWTIINDRYPHLRDLPLQDVGGEPDLLLGLDHVELLAPREVRMGRQGEPIAEKNLLGWAAKGPIVGRASSPAGIADSQGTVSVHFLMAEEEHRLAHRFFDGEALGTEVKPQPLWSNEDQVVLGHLEKNIQKLDGQPGSMVKLPWRPQVEQLGSNLPQAEQRWMRLRQRL</sequence>
<comment type="caution">
    <text evidence="4">The sequence shown here is derived from an EMBL/GenBank/DDBJ whole genome shotgun (WGS) entry which is preliminary data.</text>
</comment>
<dbReference type="SUPFAM" id="SSF57756">
    <property type="entry name" value="Retrovirus zinc finger-like domains"/>
    <property type="match status" value="1"/>
</dbReference>
<keyword evidence="1" id="KW-0175">Coiled coil</keyword>
<proteinExistence type="predicted"/>
<feature type="compositionally biased region" description="Low complexity" evidence="2">
    <location>
        <begin position="334"/>
        <end position="347"/>
    </location>
</feature>
<evidence type="ECO:0000313" key="5">
    <source>
        <dbReference type="Proteomes" id="UP000318571"/>
    </source>
</evidence>
<dbReference type="PANTHER" id="PTHR47331:SF5">
    <property type="entry name" value="RIBONUCLEASE H"/>
    <property type="match status" value="1"/>
</dbReference>
<dbReference type="GO" id="GO:0003676">
    <property type="term" value="F:nucleic acid binding"/>
    <property type="evidence" value="ECO:0007669"/>
    <property type="project" value="InterPro"/>
</dbReference>
<evidence type="ECO:0000256" key="2">
    <source>
        <dbReference type="SAM" id="MobiDB-lite"/>
    </source>
</evidence>
<feature type="region of interest" description="Disordered" evidence="2">
    <location>
        <begin position="320"/>
        <end position="383"/>
    </location>
</feature>
<dbReference type="InterPro" id="IPR036875">
    <property type="entry name" value="Znf_CCHC_sf"/>
</dbReference>
<evidence type="ECO:0000313" key="4">
    <source>
        <dbReference type="EMBL" id="TRY73301.1"/>
    </source>
</evidence>
<feature type="domain" description="CCHC-type" evidence="3">
    <location>
        <begin position="400"/>
        <end position="416"/>
    </location>
</feature>
<accession>A0A553P6J8</accession>
<organism evidence="4 5">
    <name type="scientific">Tigriopus californicus</name>
    <name type="common">Marine copepod</name>
    <dbReference type="NCBI Taxonomy" id="6832"/>
    <lineage>
        <taxon>Eukaryota</taxon>
        <taxon>Metazoa</taxon>
        <taxon>Ecdysozoa</taxon>
        <taxon>Arthropoda</taxon>
        <taxon>Crustacea</taxon>
        <taxon>Multicrustacea</taxon>
        <taxon>Hexanauplia</taxon>
        <taxon>Copepoda</taxon>
        <taxon>Harpacticoida</taxon>
        <taxon>Harpacticidae</taxon>
        <taxon>Tigriopus</taxon>
    </lineage>
</organism>
<dbReference type="Proteomes" id="UP000318571">
    <property type="component" value="Chromosome 3"/>
</dbReference>
<dbReference type="PANTHER" id="PTHR47331">
    <property type="entry name" value="PHD-TYPE DOMAIN-CONTAINING PROTEIN"/>
    <property type="match status" value="1"/>
</dbReference>
<gene>
    <name evidence="4" type="ORF">TCAL_13829</name>
</gene>
<keyword evidence="5" id="KW-1185">Reference proteome</keyword>
<feature type="domain" description="CCHC-type" evidence="3">
    <location>
        <begin position="376"/>
        <end position="392"/>
    </location>
</feature>